<dbReference type="AlphaFoldDB" id="A0A286ZKF6"/>
<evidence type="ECO:0000256" key="1">
    <source>
        <dbReference type="SAM" id="MobiDB-lite"/>
    </source>
</evidence>
<keyword evidence="4" id="KW-1185">Reference proteome</keyword>
<reference evidence="3" key="3">
    <citation type="submission" date="2025-08" db="UniProtKB">
        <authorList>
            <consortium name="Ensembl"/>
        </authorList>
    </citation>
    <scope>IDENTIFICATION</scope>
</reference>
<evidence type="ECO:0000313" key="5">
    <source>
        <dbReference type="VGNC" id="VGNC:84958"/>
    </source>
</evidence>
<dbReference type="Bgee" id="ENSSSCG00000011782">
    <property type="expression patterns" value="Expressed in stomach and 42 other cell types or tissues"/>
</dbReference>
<organism evidence="3 4">
    <name type="scientific">Sus scrofa</name>
    <name type="common">Pig</name>
    <dbReference type="NCBI Taxonomy" id="9823"/>
    <lineage>
        <taxon>Eukaryota</taxon>
        <taxon>Metazoa</taxon>
        <taxon>Chordata</taxon>
        <taxon>Craniata</taxon>
        <taxon>Vertebrata</taxon>
        <taxon>Euteleostomi</taxon>
        <taxon>Mammalia</taxon>
        <taxon>Eutheria</taxon>
        <taxon>Laurasiatheria</taxon>
        <taxon>Artiodactyla</taxon>
        <taxon>Suina</taxon>
        <taxon>Suidae</taxon>
        <taxon>Sus</taxon>
    </lineage>
</organism>
<sequence length="299" mass="33939">MTRMSGSHRFSTNTLSLLLLMHSSGFQLMKGLSHICSRNVAGAADLQLGHRNSQVKPRVCKPWHLFPEKMKDIDIGKEYIIPSPGYRNVRERTSNSGQQRDREDSKYKRTQLLDCQDALETAARAEGLSLDASMHSQLRILDEEHPKGKYHHSLSALKPIRTTSKHQHPVDNAGLFSCMTFSWLSPLARIAHRKGELLMEDVWSLSKHESSEVNCRRLERLWQEELNEVGPDAASLRRVVWTFCRTRLILSIVCLMITQLAGFSGPVSPNHPFQSPGTRPWPALTFLFCCRGCAHLWAS</sequence>
<evidence type="ECO:0000313" key="3">
    <source>
        <dbReference type="Ensembl" id="ENSSSCP00000032053.3"/>
    </source>
</evidence>
<reference evidence="3" key="4">
    <citation type="submission" date="2025-09" db="UniProtKB">
        <authorList>
            <consortium name="Ensembl"/>
        </authorList>
    </citation>
    <scope>IDENTIFICATION</scope>
</reference>
<proteinExistence type="predicted"/>
<dbReference type="Ensembl" id="ENSSSCT00000042944.3">
    <property type="protein sequence ID" value="ENSSSCP00000032053.3"/>
    <property type="gene ID" value="ENSSSCG00000062141.1"/>
</dbReference>
<evidence type="ECO:0000313" key="4">
    <source>
        <dbReference type="Proteomes" id="UP000008227"/>
    </source>
</evidence>
<feature type="chain" id="PRO_5036472943" evidence="2">
    <location>
        <begin position="26"/>
        <end position="299"/>
    </location>
</feature>
<dbReference type="GeneTree" id="ENSGT00940000155470"/>
<dbReference type="Proteomes" id="UP000008227">
    <property type="component" value="Chromosome 13"/>
</dbReference>
<accession>A0A286ZKF6</accession>
<dbReference type="ExpressionAtlas" id="A0A286ZKF6">
    <property type="expression patterns" value="baseline and differential"/>
</dbReference>
<gene>
    <name evidence="3 5" type="primary">ABCC5</name>
</gene>
<dbReference type="VGNC" id="VGNC:84958">
    <property type="gene designation" value="ABCC5"/>
</dbReference>
<reference evidence="4" key="1">
    <citation type="submission" date="2009-11" db="EMBL/GenBank/DDBJ databases">
        <authorList>
            <consortium name="Porcine genome sequencing project"/>
        </authorList>
    </citation>
    <scope>NUCLEOTIDE SEQUENCE [LARGE SCALE GENOMIC DNA]</scope>
    <source>
        <strain evidence="4">Duroc</strain>
    </source>
</reference>
<protein>
    <submittedName>
        <fullName evidence="3">Uncharacterized protein</fullName>
    </submittedName>
</protein>
<feature type="region of interest" description="Disordered" evidence="1">
    <location>
        <begin position="86"/>
        <end position="107"/>
    </location>
</feature>
<dbReference type="FunCoup" id="A0A286ZKF6">
    <property type="interactions" value="7"/>
</dbReference>
<evidence type="ECO:0000256" key="2">
    <source>
        <dbReference type="SAM" id="SignalP"/>
    </source>
</evidence>
<feature type="signal peptide" evidence="2">
    <location>
        <begin position="1"/>
        <end position="25"/>
    </location>
</feature>
<keyword evidence="2" id="KW-0732">Signal</keyword>
<feature type="compositionally biased region" description="Basic and acidic residues" evidence="1">
    <location>
        <begin position="88"/>
        <end position="107"/>
    </location>
</feature>
<reference evidence="3" key="2">
    <citation type="journal article" date="2020" name="Gigascience">
        <title>An improved pig reference genome sequence to enable pig genetics and genomics research.</title>
        <authorList>
            <person name="Warr A."/>
            <person name="Affara N."/>
            <person name="Aken B."/>
            <person name="Beiki H."/>
            <person name="Bickhart D.M."/>
            <person name="Billis K."/>
            <person name="Chow W."/>
            <person name="Eory L."/>
            <person name="Finlayson H.A."/>
            <person name="Flicek P."/>
            <person name="Giron C.G."/>
            <person name="Griffin D.K."/>
            <person name="Hall R."/>
            <person name="Hannum G."/>
            <person name="Hourlier T."/>
            <person name="Howe K."/>
            <person name="Hume D.A."/>
            <person name="Izuogu O."/>
            <person name="Kim K."/>
            <person name="Koren S."/>
            <person name="Liu H."/>
            <person name="Manchanda N."/>
            <person name="Martin F.J."/>
            <person name="Nonneman D.J."/>
            <person name="O'Connor R.E."/>
            <person name="Phillippy A.M."/>
            <person name="Rohrer G.A."/>
            <person name="Rosen B.D."/>
            <person name="Rund L.A."/>
            <person name="Sargent C.A."/>
            <person name="Schook L.B."/>
            <person name="Schroeder S.G."/>
            <person name="Schwartz A.S."/>
            <person name="Skinner B.M."/>
            <person name="Talbot R."/>
            <person name="Tseng E."/>
            <person name="Tuggle C.K."/>
            <person name="Watson M."/>
            <person name="Smith T.P.L."/>
            <person name="Archibald A.L."/>
        </authorList>
    </citation>
    <scope>NUCLEOTIDE SEQUENCE [LARGE SCALE GENOMIC DNA]</scope>
    <source>
        <strain evidence="3">Duroc</strain>
    </source>
</reference>
<name>A0A286ZKF6_PIG</name>